<comment type="cofactor">
    <cofactor evidence="2">
        <name>Mn(2+)</name>
        <dbReference type="ChEBI" id="CHEBI:29035"/>
    </cofactor>
    <text evidence="2">The Mn(2+) ion enhances activity.</text>
</comment>
<dbReference type="InterPro" id="IPR017439">
    <property type="entry name" value="Amidohydrolase"/>
</dbReference>
<evidence type="ECO:0000259" key="3">
    <source>
        <dbReference type="Pfam" id="PF07687"/>
    </source>
</evidence>
<feature type="binding site" evidence="2">
    <location>
        <position position="210"/>
    </location>
    <ligand>
        <name>Mn(2+)</name>
        <dbReference type="ChEBI" id="CHEBI:29035"/>
        <label>2</label>
    </ligand>
</feature>
<feature type="binding site" evidence="2">
    <location>
        <position position="152"/>
    </location>
    <ligand>
        <name>Mn(2+)</name>
        <dbReference type="ChEBI" id="CHEBI:29035"/>
        <label>2</label>
    </ligand>
</feature>
<evidence type="ECO:0000313" key="5">
    <source>
        <dbReference type="Proteomes" id="UP000462621"/>
    </source>
</evidence>
<keyword evidence="2" id="KW-0464">Manganese</keyword>
<dbReference type="NCBIfam" id="TIGR01891">
    <property type="entry name" value="amidohydrolases"/>
    <property type="match status" value="1"/>
</dbReference>
<dbReference type="GO" id="GO:0005737">
    <property type="term" value="C:cytoplasm"/>
    <property type="evidence" value="ECO:0007669"/>
    <property type="project" value="TreeGrafter"/>
</dbReference>
<sequence length="439" mass="47582">MSHVLNENQINHITQQMIEWRRDLHQHAESGWVEFRTSTIVADLLDKLGYELALGRDVIKDESRMGLPSPEFLAQQELRALEQGAIEKWLGYFSGGFTGIVATLDTGKPGPTVGVRVDMDALDLQESSDCGHIPSQHGFGSINHNMMHACGHDGHTSIGLGVAHYLMANKSALTGKVKLLFQPAEEGTRGAKSMADAGVVDDVDYFVAIHLGTGVPDGEMVCGNDNFLATTKFNVEFHGRPAHAGGNPEEGKSAILAAAQATLGLHVINRHSGGASRINVGVIDAGTGRNVIAQHAHLEVECRGENNQINEYMFARSQDVIKGAALMYDIDYHLDVVGAAQRSVPSPEWVSFIENKAQQLGCFKQVHNGFGGAAGSEDATYLMERVKEHGGQATYMIFGTELAACHHNDKFDFNETVLENALRMLTTIVLSAPEFADSH</sequence>
<organism evidence="4 5">
    <name type="scientific">Vibrio eleionomae</name>
    <dbReference type="NCBI Taxonomy" id="2653505"/>
    <lineage>
        <taxon>Bacteria</taxon>
        <taxon>Pseudomonadati</taxon>
        <taxon>Pseudomonadota</taxon>
        <taxon>Gammaproteobacteria</taxon>
        <taxon>Vibrionales</taxon>
        <taxon>Vibrionaceae</taxon>
        <taxon>Vibrio</taxon>
    </lineage>
</organism>
<dbReference type="PANTHER" id="PTHR30575:SF3">
    <property type="entry name" value="PEPTIDASE M20 DIMERISATION DOMAIN-CONTAINING PROTEIN"/>
    <property type="match status" value="1"/>
</dbReference>
<dbReference type="GO" id="GO:0071713">
    <property type="term" value="F:para-aminobenzoyl-glutamate hydrolase activity"/>
    <property type="evidence" value="ECO:0007669"/>
    <property type="project" value="TreeGrafter"/>
</dbReference>
<keyword evidence="5" id="KW-1185">Reference proteome</keyword>
<reference evidence="4 5" key="1">
    <citation type="submission" date="2019-10" db="EMBL/GenBank/DDBJ databases">
        <title>Vibrio sp. nov. isolated from a shrimp pond.</title>
        <authorList>
            <person name="Gomez-Gil B."/>
            <person name="Enciso-Ibarra J."/>
            <person name="Enciso-Ibarra K."/>
            <person name="Bolan-Mejia C."/>
        </authorList>
    </citation>
    <scope>NUCLEOTIDE SEQUENCE [LARGE SCALE GENOMIC DNA]</scope>
    <source>
        <strain evidence="4 5">CAIM 722</strain>
    </source>
</reference>
<accession>A0A7X4RV44</accession>
<dbReference type="EMBL" id="WEKT01000017">
    <property type="protein sequence ID" value="MZI93759.1"/>
    <property type="molecule type" value="Genomic_DNA"/>
</dbReference>
<gene>
    <name evidence="4" type="ORF">F9817_11205</name>
</gene>
<feature type="domain" description="Peptidase M20 dimerisation" evidence="3">
    <location>
        <begin position="232"/>
        <end position="322"/>
    </location>
</feature>
<comment type="caution">
    <text evidence="4">The sequence shown here is derived from an EMBL/GenBank/DDBJ whole genome shotgun (WGS) entry which is preliminary data.</text>
</comment>
<evidence type="ECO:0000313" key="4">
    <source>
        <dbReference type="EMBL" id="MZI93759.1"/>
    </source>
</evidence>
<keyword evidence="1 4" id="KW-0378">Hydrolase</keyword>
<evidence type="ECO:0000256" key="2">
    <source>
        <dbReference type="PIRSR" id="PIRSR005962-1"/>
    </source>
</evidence>
<keyword evidence="2" id="KW-0479">Metal-binding</keyword>
<dbReference type="Gene3D" id="3.40.630.10">
    <property type="entry name" value="Zn peptidases"/>
    <property type="match status" value="2"/>
</dbReference>
<dbReference type="Proteomes" id="UP000462621">
    <property type="component" value="Unassembled WGS sequence"/>
</dbReference>
<feature type="binding site" evidence="2">
    <location>
        <position position="407"/>
    </location>
    <ligand>
        <name>Mn(2+)</name>
        <dbReference type="ChEBI" id="CHEBI:29035"/>
        <label>2</label>
    </ligand>
</feature>
<proteinExistence type="predicted"/>
<dbReference type="AlphaFoldDB" id="A0A7X4RV44"/>
<dbReference type="Pfam" id="PF07687">
    <property type="entry name" value="M20_dimer"/>
    <property type="match status" value="1"/>
</dbReference>
<dbReference type="SUPFAM" id="SSF55031">
    <property type="entry name" value="Bacterial exopeptidase dimerisation domain"/>
    <property type="match status" value="1"/>
</dbReference>
<dbReference type="InterPro" id="IPR052030">
    <property type="entry name" value="Peptidase_M20/M20A_hydrolases"/>
</dbReference>
<feature type="binding site" evidence="2">
    <location>
        <position position="186"/>
    </location>
    <ligand>
        <name>Mn(2+)</name>
        <dbReference type="ChEBI" id="CHEBI:29035"/>
        <label>2</label>
    </ligand>
</feature>
<protein>
    <submittedName>
        <fullName evidence="4">Amidohydrolase</fullName>
    </submittedName>
</protein>
<dbReference type="InterPro" id="IPR002933">
    <property type="entry name" value="Peptidase_M20"/>
</dbReference>
<dbReference type="GO" id="GO:0016805">
    <property type="term" value="F:dipeptidase activity"/>
    <property type="evidence" value="ECO:0007669"/>
    <property type="project" value="TreeGrafter"/>
</dbReference>
<dbReference type="SUPFAM" id="SSF53187">
    <property type="entry name" value="Zn-dependent exopeptidases"/>
    <property type="match status" value="1"/>
</dbReference>
<dbReference type="GO" id="GO:0046657">
    <property type="term" value="P:folic acid catabolic process"/>
    <property type="evidence" value="ECO:0007669"/>
    <property type="project" value="TreeGrafter"/>
</dbReference>
<dbReference type="RefSeq" id="WP_161155529.1">
    <property type="nucleotide sequence ID" value="NZ_WEKT01000017.1"/>
</dbReference>
<dbReference type="PANTHER" id="PTHR30575">
    <property type="entry name" value="PEPTIDASE M20"/>
    <property type="match status" value="1"/>
</dbReference>
<dbReference type="GO" id="GO:0046872">
    <property type="term" value="F:metal ion binding"/>
    <property type="evidence" value="ECO:0007669"/>
    <property type="project" value="UniProtKB-KW"/>
</dbReference>
<evidence type="ECO:0000256" key="1">
    <source>
        <dbReference type="ARBA" id="ARBA00022801"/>
    </source>
</evidence>
<dbReference type="PIRSF" id="PIRSF005962">
    <property type="entry name" value="Pept_M20D_amidohydro"/>
    <property type="match status" value="1"/>
</dbReference>
<dbReference type="InterPro" id="IPR011650">
    <property type="entry name" value="Peptidase_M20_dimer"/>
</dbReference>
<feature type="binding site" evidence="2">
    <location>
        <position position="150"/>
    </location>
    <ligand>
        <name>Mn(2+)</name>
        <dbReference type="ChEBI" id="CHEBI:29035"/>
        <label>2</label>
    </ligand>
</feature>
<name>A0A7X4RV44_9VIBR</name>
<dbReference type="Pfam" id="PF01546">
    <property type="entry name" value="Peptidase_M20"/>
    <property type="match status" value="1"/>
</dbReference>
<dbReference type="InterPro" id="IPR036264">
    <property type="entry name" value="Bact_exopeptidase_dim_dom"/>
</dbReference>